<dbReference type="InterPro" id="IPR051164">
    <property type="entry name" value="NmrA-like_oxidored"/>
</dbReference>
<proteinExistence type="inferred from homology"/>
<name>A0ABU4TR10_9PSEU</name>
<keyword evidence="2" id="KW-0521">NADP</keyword>
<sequence length="299" mass="31192">MTDVVVVTGATGQQGGFVARRLLADGVPVRALVRRPEVAAAQALAEAGAELASGDLTDPDSLVAALRGARAVFSVQTPSLADLGSNAERVMGLNLVAAARRTGVAQFVHSSVSGLGDYLRAAALGEAAHRGDPHYWLSKAAVGQALPDSGFDAWTELRPAFFASNLRRPSIWFENMTGEAIVTALDPDKRLAVFTPDDIGTAAAAAFADPARFHGNAIELAGELLSLREMADALTAAGAPAHVEHVTVEQGEARGMLPQLLANQAGMNDTEIAADPAVAARFGIPMTPFAHWAKQQTDR</sequence>
<dbReference type="RefSeq" id="WP_319984704.1">
    <property type="nucleotide sequence ID" value="NZ_JAXAVV010000006.1"/>
</dbReference>
<gene>
    <name evidence="4" type="ORF">SK571_15195</name>
</gene>
<protein>
    <submittedName>
        <fullName evidence="4">NmrA family NAD(P)-binding protein</fullName>
    </submittedName>
</protein>
<accession>A0ABU4TR10</accession>
<dbReference type="Gene3D" id="3.40.50.720">
    <property type="entry name" value="NAD(P)-binding Rossmann-like Domain"/>
    <property type="match status" value="1"/>
</dbReference>
<evidence type="ECO:0000259" key="3">
    <source>
        <dbReference type="Pfam" id="PF05368"/>
    </source>
</evidence>
<dbReference type="InterPro" id="IPR036291">
    <property type="entry name" value="NAD(P)-bd_dom_sf"/>
</dbReference>
<feature type="domain" description="NmrA-like" evidence="3">
    <location>
        <begin position="1"/>
        <end position="247"/>
    </location>
</feature>
<comment type="similarity">
    <text evidence="1">Belongs to the NmrA-type oxidoreductase family.</text>
</comment>
<organism evidence="4 5">
    <name type="scientific">Lentzea kristufekii</name>
    <dbReference type="NCBI Taxonomy" id="3095430"/>
    <lineage>
        <taxon>Bacteria</taxon>
        <taxon>Bacillati</taxon>
        <taxon>Actinomycetota</taxon>
        <taxon>Actinomycetes</taxon>
        <taxon>Pseudonocardiales</taxon>
        <taxon>Pseudonocardiaceae</taxon>
        <taxon>Lentzea</taxon>
    </lineage>
</organism>
<comment type="caution">
    <text evidence="4">The sequence shown here is derived from an EMBL/GenBank/DDBJ whole genome shotgun (WGS) entry which is preliminary data.</text>
</comment>
<evidence type="ECO:0000256" key="1">
    <source>
        <dbReference type="ARBA" id="ARBA00006328"/>
    </source>
</evidence>
<reference evidence="4 5" key="1">
    <citation type="submission" date="2023-11" db="EMBL/GenBank/DDBJ databases">
        <title>Lentzea sokolovensis, sp. nov., Lentzea kristufkii, sp. nov., and Lentzea miocenensis, sp. nov., rare actinobacteria from Sokolov Coal Basin, Miocene lacustrine sediment, Czech Republic.</title>
        <authorList>
            <person name="Lara A."/>
            <person name="Kotroba L."/>
            <person name="Nouioui I."/>
            <person name="Neumann-Schaal M."/>
            <person name="Mast Y."/>
            <person name="Chronakova A."/>
        </authorList>
    </citation>
    <scope>NUCLEOTIDE SEQUENCE [LARGE SCALE GENOMIC DNA]</scope>
    <source>
        <strain evidence="4 5">BCCO 10_0798</strain>
    </source>
</reference>
<evidence type="ECO:0000313" key="4">
    <source>
        <dbReference type="EMBL" id="MDX8050734.1"/>
    </source>
</evidence>
<evidence type="ECO:0000313" key="5">
    <source>
        <dbReference type="Proteomes" id="UP001271792"/>
    </source>
</evidence>
<dbReference type="PANTHER" id="PTHR42748">
    <property type="entry name" value="NITROGEN METABOLITE REPRESSION PROTEIN NMRA FAMILY MEMBER"/>
    <property type="match status" value="1"/>
</dbReference>
<dbReference type="Gene3D" id="3.90.25.10">
    <property type="entry name" value="UDP-galactose 4-epimerase, domain 1"/>
    <property type="match status" value="1"/>
</dbReference>
<dbReference type="EMBL" id="JAXAVV010000006">
    <property type="protein sequence ID" value="MDX8050734.1"/>
    <property type="molecule type" value="Genomic_DNA"/>
</dbReference>
<dbReference type="Proteomes" id="UP001271792">
    <property type="component" value="Unassembled WGS sequence"/>
</dbReference>
<dbReference type="InterPro" id="IPR008030">
    <property type="entry name" value="NmrA-like"/>
</dbReference>
<dbReference type="SUPFAM" id="SSF51735">
    <property type="entry name" value="NAD(P)-binding Rossmann-fold domains"/>
    <property type="match status" value="1"/>
</dbReference>
<evidence type="ECO:0000256" key="2">
    <source>
        <dbReference type="ARBA" id="ARBA00022857"/>
    </source>
</evidence>
<dbReference type="Pfam" id="PF05368">
    <property type="entry name" value="NmrA"/>
    <property type="match status" value="1"/>
</dbReference>
<keyword evidence="5" id="KW-1185">Reference proteome</keyword>
<dbReference type="PANTHER" id="PTHR42748:SF7">
    <property type="entry name" value="NMRA LIKE REDOX SENSOR 1-RELATED"/>
    <property type="match status" value="1"/>
</dbReference>